<reference evidence="1 2" key="1">
    <citation type="submission" date="2015-06" db="EMBL/GenBank/DDBJ databases">
        <title>Genome sequence of Pseudoalteromonas carrageenovora.</title>
        <authorList>
            <person name="Xie B.-B."/>
            <person name="Rong J.-C."/>
            <person name="Qin Q.-L."/>
            <person name="Zhang Y.-Z."/>
        </authorList>
    </citation>
    <scope>NUCLEOTIDE SEQUENCE [LARGE SCALE GENOMIC DNA]</scope>
    <source>
        <strain evidence="1 2">IAM 12662</strain>
    </source>
</reference>
<evidence type="ECO:0000313" key="1">
    <source>
        <dbReference type="EMBL" id="MBE0380965.1"/>
    </source>
</evidence>
<dbReference type="Proteomes" id="UP000615003">
    <property type="component" value="Unassembled WGS sequence"/>
</dbReference>
<name>A0ABR9EK68_PSEVC</name>
<keyword evidence="2" id="KW-1185">Reference proteome</keyword>
<dbReference type="EMBL" id="AQGW01000013">
    <property type="protein sequence ID" value="MBE0380965.1"/>
    <property type="molecule type" value="Genomic_DNA"/>
</dbReference>
<gene>
    <name evidence="1" type="ORF">PCARR_a2667</name>
</gene>
<accession>A0ABR9EK68</accession>
<comment type="caution">
    <text evidence="1">The sequence shown here is derived from an EMBL/GenBank/DDBJ whole genome shotgun (WGS) entry which is preliminary data.</text>
</comment>
<protein>
    <submittedName>
        <fullName evidence="1">Uncharacterized protein</fullName>
    </submittedName>
</protein>
<sequence length="40" mass="4424">MSILIVAATSSKFSNVYVISTKHNEFTPSFCVSYPKAKVQ</sequence>
<organism evidence="1 2">
    <name type="scientific">Pseudoalteromonas carrageenovora IAM 12662</name>
    <dbReference type="NCBI Taxonomy" id="1314868"/>
    <lineage>
        <taxon>Bacteria</taxon>
        <taxon>Pseudomonadati</taxon>
        <taxon>Pseudomonadota</taxon>
        <taxon>Gammaproteobacteria</taxon>
        <taxon>Alteromonadales</taxon>
        <taxon>Pseudoalteromonadaceae</taxon>
        <taxon>Pseudoalteromonas</taxon>
    </lineage>
</organism>
<proteinExistence type="predicted"/>
<evidence type="ECO:0000313" key="2">
    <source>
        <dbReference type="Proteomes" id="UP000615003"/>
    </source>
</evidence>